<name>A0A6G0TT59_APHGL</name>
<evidence type="ECO:0000313" key="1">
    <source>
        <dbReference type="EMBL" id="KAE9537698.1"/>
    </source>
</evidence>
<accession>A0A6G0TT59</accession>
<protein>
    <submittedName>
        <fullName evidence="1">Uncharacterized protein</fullName>
    </submittedName>
</protein>
<gene>
    <name evidence="1" type="ORF">AGLY_006721</name>
</gene>
<dbReference type="AlphaFoldDB" id="A0A6G0TT59"/>
<dbReference type="OrthoDB" id="10559745at2759"/>
<dbReference type="Proteomes" id="UP000475862">
    <property type="component" value="Unassembled WGS sequence"/>
</dbReference>
<keyword evidence="2" id="KW-1185">Reference proteome</keyword>
<reference evidence="1 2" key="1">
    <citation type="submission" date="2019-08" db="EMBL/GenBank/DDBJ databases">
        <title>The genome of the soybean aphid Biotype 1, its phylome, world population structure and adaptation to the North American continent.</title>
        <authorList>
            <person name="Giordano R."/>
            <person name="Donthu R.K."/>
            <person name="Hernandez A.G."/>
            <person name="Wright C.L."/>
            <person name="Zimin A.V."/>
        </authorList>
    </citation>
    <scope>NUCLEOTIDE SEQUENCE [LARGE SCALE GENOMIC DNA]</scope>
    <source>
        <tissue evidence="1">Whole aphids</tissue>
    </source>
</reference>
<proteinExistence type="predicted"/>
<comment type="caution">
    <text evidence="1">The sequence shown here is derived from an EMBL/GenBank/DDBJ whole genome shotgun (WGS) entry which is preliminary data.</text>
</comment>
<sequence length="175" mass="20992">MKTRQDYSGPMLVNKLMLDQDILIEIWLPYFWARREFGIRNITIGLTKLKRKFIFKWIKHQQICIQTLCVVMSLSGIRVITHQLFHIILMIHLTMTVKTTRNKKKSGQVGTTLLYIRRWGRPRTRLFEAKLMENLVLNFLTLDINTNNFMNFELQNNLQIFMILTNFCQYLNFKC</sequence>
<organism evidence="1 2">
    <name type="scientific">Aphis glycines</name>
    <name type="common">Soybean aphid</name>
    <dbReference type="NCBI Taxonomy" id="307491"/>
    <lineage>
        <taxon>Eukaryota</taxon>
        <taxon>Metazoa</taxon>
        <taxon>Ecdysozoa</taxon>
        <taxon>Arthropoda</taxon>
        <taxon>Hexapoda</taxon>
        <taxon>Insecta</taxon>
        <taxon>Pterygota</taxon>
        <taxon>Neoptera</taxon>
        <taxon>Paraneoptera</taxon>
        <taxon>Hemiptera</taxon>
        <taxon>Sternorrhyncha</taxon>
        <taxon>Aphidomorpha</taxon>
        <taxon>Aphidoidea</taxon>
        <taxon>Aphididae</taxon>
        <taxon>Aphidini</taxon>
        <taxon>Aphis</taxon>
        <taxon>Aphis</taxon>
    </lineage>
</organism>
<dbReference type="EMBL" id="VYZN01000018">
    <property type="protein sequence ID" value="KAE9537698.1"/>
    <property type="molecule type" value="Genomic_DNA"/>
</dbReference>
<evidence type="ECO:0000313" key="2">
    <source>
        <dbReference type="Proteomes" id="UP000475862"/>
    </source>
</evidence>